<feature type="transmembrane region" description="Helical" evidence="11">
    <location>
        <begin position="203"/>
        <end position="220"/>
    </location>
</feature>
<evidence type="ECO:0000259" key="12">
    <source>
        <dbReference type="PROSITE" id="PS50850"/>
    </source>
</evidence>
<organism evidence="13 14">
    <name type="scientific">Mucilaginibacter paludis DSM 18603</name>
    <dbReference type="NCBI Taxonomy" id="714943"/>
    <lineage>
        <taxon>Bacteria</taxon>
        <taxon>Pseudomonadati</taxon>
        <taxon>Bacteroidota</taxon>
        <taxon>Sphingobacteriia</taxon>
        <taxon>Sphingobacteriales</taxon>
        <taxon>Sphingobacteriaceae</taxon>
        <taxon>Mucilaginibacter</taxon>
    </lineage>
</organism>
<dbReference type="STRING" id="714943.Mucpa_3677"/>
<accession>H1XZT3</accession>
<dbReference type="InterPro" id="IPR005964">
    <property type="entry name" value="Glc/Gal_transptr_bac"/>
</dbReference>
<evidence type="ECO:0000256" key="5">
    <source>
        <dbReference type="ARBA" id="ARBA00022475"/>
    </source>
</evidence>
<dbReference type="HOGENOM" id="CLU_028452_0_1_10"/>
<evidence type="ECO:0000256" key="7">
    <source>
        <dbReference type="ARBA" id="ARBA00022597"/>
    </source>
</evidence>
<dbReference type="EMBL" id="CM001403">
    <property type="protein sequence ID" value="EHQ27775.1"/>
    <property type="molecule type" value="Genomic_DNA"/>
</dbReference>
<evidence type="ECO:0000256" key="9">
    <source>
        <dbReference type="ARBA" id="ARBA00022989"/>
    </source>
</evidence>
<evidence type="ECO:0000256" key="2">
    <source>
        <dbReference type="ARBA" id="ARBA00004429"/>
    </source>
</evidence>
<feature type="transmembrane region" description="Helical" evidence="11">
    <location>
        <begin position="109"/>
        <end position="128"/>
    </location>
</feature>
<evidence type="ECO:0000256" key="11">
    <source>
        <dbReference type="SAM" id="Phobius"/>
    </source>
</evidence>
<feature type="transmembrane region" description="Helical" evidence="11">
    <location>
        <begin position="86"/>
        <end position="103"/>
    </location>
</feature>
<dbReference type="SUPFAM" id="SSF103473">
    <property type="entry name" value="MFS general substrate transporter"/>
    <property type="match status" value="1"/>
</dbReference>
<dbReference type="InterPro" id="IPR011701">
    <property type="entry name" value="MFS"/>
</dbReference>
<feature type="transmembrane region" description="Helical" evidence="11">
    <location>
        <begin position="371"/>
        <end position="390"/>
    </location>
</feature>
<dbReference type="PROSITE" id="PS50850">
    <property type="entry name" value="MFS"/>
    <property type="match status" value="1"/>
</dbReference>
<keyword evidence="10 11" id="KW-0472">Membrane</keyword>
<dbReference type="InterPro" id="IPR005275">
    <property type="entry name" value="Lfuc_symporter_FucP"/>
</dbReference>
<evidence type="ECO:0000313" key="14">
    <source>
        <dbReference type="Proteomes" id="UP000002774"/>
    </source>
</evidence>
<keyword evidence="8 11" id="KW-0812">Transmembrane</keyword>
<dbReference type="PANTHER" id="PTHR43702">
    <property type="entry name" value="L-FUCOSE-PROTON SYMPORTER"/>
    <property type="match status" value="1"/>
</dbReference>
<feature type="domain" description="Major facilitator superfamily (MFS) profile" evidence="12">
    <location>
        <begin position="21"/>
        <end position="422"/>
    </location>
</feature>
<dbReference type="GO" id="GO:0005886">
    <property type="term" value="C:plasma membrane"/>
    <property type="evidence" value="ECO:0007669"/>
    <property type="project" value="UniProtKB-SubCell"/>
</dbReference>
<proteinExistence type="inferred from homology"/>
<keyword evidence="5" id="KW-1003">Cell membrane</keyword>
<evidence type="ECO:0000256" key="8">
    <source>
        <dbReference type="ARBA" id="ARBA00022692"/>
    </source>
</evidence>
<dbReference type="InterPro" id="IPR036259">
    <property type="entry name" value="MFS_trans_sf"/>
</dbReference>
<keyword evidence="6" id="KW-0997">Cell inner membrane</keyword>
<comment type="function">
    <text evidence="1">Intake of glucose and galactose.</text>
</comment>
<dbReference type="GO" id="GO:0015535">
    <property type="term" value="F:fucose:proton symporter activity"/>
    <property type="evidence" value="ECO:0007669"/>
    <property type="project" value="InterPro"/>
</dbReference>
<name>H1XZT3_9SPHI</name>
<dbReference type="GO" id="GO:0005354">
    <property type="term" value="F:galactose transmembrane transporter activity"/>
    <property type="evidence" value="ECO:0007669"/>
    <property type="project" value="InterPro"/>
</dbReference>
<protein>
    <submittedName>
        <fullName evidence="13">L-fucose transporter</fullName>
    </submittedName>
</protein>
<keyword evidence="9 11" id="KW-1133">Transmembrane helix</keyword>
<keyword evidence="14" id="KW-1185">Reference proteome</keyword>
<keyword evidence="4" id="KW-0813">Transport</keyword>
<dbReference type="OrthoDB" id="9786665at2"/>
<keyword evidence="7" id="KW-0762">Sugar transport</keyword>
<feature type="transmembrane region" description="Helical" evidence="11">
    <location>
        <begin position="58"/>
        <end position="79"/>
    </location>
</feature>
<dbReference type="Pfam" id="PF07690">
    <property type="entry name" value="MFS_1"/>
    <property type="match status" value="1"/>
</dbReference>
<evidence type="ECO:0000256" key="10">
    <source>
        <dbReference type="ARBA" id="ARBA00023136"/>
    </source>
</evidence>
<comment type="subcellular location">
    <subcellularLocation>
        <location evidence="2">Cell inner membrane</location>
        <topology evidence="2">Multi-pass membrane protein</topology>
    </subcellularLocation>
</comment>
<dbReference type="InterPro" id="IPR050375">
    <property type="entry name" value="MFS_TsgA-like"/>
</dbReference>
<dbReference type="Gene3D" id="1.20.1250.20">
    <property type="entry name" value="MFS general substrate transporter like domains"/>
    <property type="match status" value="2"/>
</dbReference>
<evidence type="ECO:0000256" key="6">
    <source>
        <dbReference type="ARBA" id="ARBA00022519"/>
    </source>
</evidence>
<dbReference type="NCBIfam" id="TIGR01272">
    <property type="entry name" value="gluP"/>
    <property type="match status" value="1"/>
</dbReference>
<comment type="similarity">
    <text evidence="3">Belongs to the major facilitator superfamily. FHS transporter (TC 2.A.1.7) family.</text>
</comment>
<dbReference type="CDD" id="cd17394">
    <property type="entry name" value="MFS_FucP_like"/>
    <property type="match status" value="1"/>
</dbReference>
<feature type="transmembrane region" description="Helical" evidence="11">
    <location>
        <begin position="20"/>
        <end position="38"/>
    </location>
</feature>
<dbReference type="RefSeq" id="WP_008508357.1">
    <property type="nucleotide sequence ID" value="NZ_CM001403.1"/>
</dbReference>
<dbReference type="NCBIfam" id="TIGR00885">
    <property type="entry name" value="fucP"/>
    <property type="match status" value="1"/>
</dbReference>
<feature type="transmembrane region" description="Helical" evidence="11">
    <location>
        <begin position="283"/>
        <end position="301"/>
    </location>
</feature>
<feature type="transmembrane region" description="Helical" evidence="11">
    <location>
        <begin position="337"/>
        <end position="359"/>
    </location>
</feature>
<dbReference type="eggNOG" id="COG0738">
    <property type="taxonomic scope" value="Bacteria"/>
</dbReference>
<feature type="transmembrane region" description="Helical" evidence="11">
    <location>
        <begin position="313"/>
        <end position="331"/>
    </location>
</feature>
<dbReference type="AlphaFoldDB" id="H1XZT3"/>
<dbReference type="PANTHER" id="PTHR43702:SF3">
    <property type="entry name" value="PROTEIN TSGA"/>
    <property type="match status" value="1"/>
</dbReference>
<feature type="transmembrane region" description="Helical" evidence="11">
    <location>
        <begin position="251"/>
        <end position="271"/>
    </location>
</feature>
<dbReference type="InterPro" id="IPR020846">
    <property type="entry name" value="MFS_dom"/>
</dbReference>
<dbReference type="Proteomes" id="UP000002774">
    <property type="component" value="Chromosome"/>
</dbReference>
<feature type="transmembrane region" description="Helical" evidence="11">
    <location>
        <begin position="396"/>
        <end position="415"/>
    </location>
</feature>
<gene>
    <name evidence="13" type="ORF">Mucpa_3677</name>
</gene>
<sequence>MQPIAPPTVQQEGKKNGQTFAVILITTLFFLWGFALNLNPILIPHLKKACQLTDVQSAFIDSASYIAYFLMAIPAGLFIKKYGYKGGITMGLLLFAIGAFLFYPAAQTLQYAFFLIALFIIASGLTFLETAANPYITVLGDPEGATQRINFAQSFNGLAATMAPFIGGKIILSGKTLSDSEKGSMSAEQLSNYFHTEASSVKLPYIIIGLVVLSIAIMIWKTTLPEIKEPADPEMEAKDSIFKEGNLMRGVLAQFFYVGAQVCVSSFFIRFSQRVAGIEEVSASQYLAAALFGFMVGRFFGTFIMRFISPSKLLALYSVINILLLALAVLSHGKISVYALFGVEFFMSIMFPTIFSLSIRGLGSKTKQGSSLVIMSIVGGAIFPVIMGKVSDATNIQTAYVVPAICFLVILYFAIKNFAVQKITLSVSH</sequence>
<evidence type="ECO:0000256" key="1">
    <source>
        <dbReference type="ARBA" id="ARBA00003321"/>
    </source>
</evidence>
<evidence type="ECO:0000313" key="13">
    <source>
        <dbReference type="EMBL" id="EHQ27775.1"/>
    </source>
</evidence>
<dbReference type="GO" id="GO:1904659">
    <property type="term" value="P:D-glucose transmembrane transport"/>
    <property type="evidence" value="ECO:0007669"/>
    <property type="project" value="InterPro"/>
</dbReference>
<reference evidence="13" key="1">
    <citation type="submission" date="2011-09" db="EMBL/GenBank/DDBJ databases">
        <title>The permanent draft genome of Mucilaginibacter paludis DSM 18603.</title>
        <authorList>
            <consortium name="US DOE Joint Genome Institute (JGI-PGF)"/>
            <person name="Lucas S."/>
            <person name="Han J."/>
            <person name="Lapidus A."/>
            <person name="Bruce D."/>
            <person name="Goodwin L."/>
            <person name="Pitluck S."/>
            <person name="Peters L."/>
            <person name="Kyrpides N."/>
            <person name="Mavromatis K."/>
            <person name="Ivanova N."/>
            <person name="Mikhailova N."/>
            <person name="Held B."/>
            <person name="Detter J.C."/>
            <person name="Tapia R."/>
            <person name="Han C."/>
            <person name="Land M."/>
            <person name="Hauser L."/>
            <person name="Markowitz V."/>
            <person name="Cheng J.-F."/>
            <person name="Hugenholtz P."/>
            <person name="Woyke T."/>
            <person name="Wu D."/>
            <person name="Tindall B."/>
            <person name="Brambilla E."/>
            <person name="Klenk H.-P."/>
            <person name="Eisen J.A."/>
        </authorList>
    </citation>
    <scope>NUCLEOTIDE SEQUENCE [LARGE SCALE GENOMIC DNA]</scope>
    <source>
        <strain evidence="13">DSM 18603</strain>
    </source>
</reference>
<dbReference type="GO" id="GO:0055056">
    <property type="term" value="F:D-glucose transmembrane transporter activity"/>
    <property type="evidence" value="ECO:0007669"/>
    <property type="project" value="InterPro"/>
</dbReference>
<evidence type="ECO:0000256" key="3">
    <source>
        <dbReference type="ARBA" id="ARBA00009120"/>
    </source>
</evidence>
<evidence type="ECO:0000256" key="4">
    <source>
        <dbReference type="ARBA" id="ARBA00022448"/>
    </source>
</evidence>